<evidence type="ECO:0000256" key="1">
    <source>
        <dbReference type="SAM" id="Phobius"/>
    </source>
</evidence>
<feature type="transmembrane region" description="Helical" evidence="1">
    <location>
        <begin position="46"/>
        <end position="79"/>
    </location>
</feature>
<protein>
    <submittedName>
        <fullName evidence="2">Uncharacterized protein</fullName>
    </submittedName>
</protein>
<evidence type="ECO:0000313" key="2">
    <source>
        <dbReference type="EMBL" id="HJA79566.1"/>
    </source>
</evidence>
<feature type="transmembrane region" description="Helical" evidence="1">
    <location>
        <begin position="12"/>
        <end position="34"/>
    </location>
</feature>
<organism evidence="2 3">
    <name type="scientific">Candidatus Desulfovibrio intestinavium</name>
    <dbReference type="NCBI Taxonomy" id="2838534"/>
    <lineage>
        <taxon>Bacteria</taxon>
        <taxon>Pseudomonadati</taxon>
        <taxon>Thermodesulfobacteriota</taxon>
        <taxon>Desulfovibrionia</taxon>
        <taxon>Desulfovibrionales</taxon>
        <taxon>Desulfovibrionaceae</taxon>
        <taxon>Desulfovibrio</taxon>
    </lineage>
</organism>
<dbReference type="Proteomes" id="UP000823821">
    <property type="component" value="Unassembled WGS sequence"/>
</dbReference>
<keyword evidence="1" id="KW-1133">Transmembrane helix</keyword>
<accession>A0A9D2HM98</accession>
<name>A0A9D2HM98_9BACT</name>
<proteinExistence type="predicted"/>
<dbReference type="EMBL" id="DWZD01000046">
    <property type="protein sequence ID" value="HJA79566.1"/>
    <property type="molecule type" value="Genomic_DNA"/>
</dbReference>
<reference evidence="2" key="2">
    <citation type="submission" date="2021-04" db="EMBL/GenBank/DDBJ databases">
        <authorList>
            <person name="Gilroy R."/>
        </authorList>
    </citation>
    <scope>NUCLEOTIDE SEQUENCE</scope>
    <source>
        <strain evidence="2">5032</strain>
    </source>
</reference>
<reference evidence="2" key="1">
    <citation type="journal article" date="2021" name="PeerJ">
        <title>Extensive microbial diversity within the chicken gut microbiome revealed by metagenomics and culture.</title>
        <authorList>
            <person name="Gilroy R."/>
            <person name="Ravi A."/>
            <person name="Getino M."/>
            <person name="Pursley I."/>
            <person name="Horton D.L."/>
            <person name="Alikhan N.F."/>
            <person name="Baker D."/>
            <person name="Gharbi K."/>
            <person name="Hall N."/>
            <person name="Watson M."/>
            <person name="Adriaenssens E.M."/>
            <person name="Foster-Nyarko E."/>
            <person name="Jarju S."/>
            <person name="Secka A."/>
            <person name="Antonio M."/>
            <person name="Oren A."/>
            <person name="Chaudhuri R.R."/>
            <person name="La Ragione R."/>
            <person name="Hildebrand F."/>
            <person name="Pallen M.J."/>
        </authorList>
    </citation>
    <scope>NUCLEOTIDE SEQUENCE</scope>
    <source>
        <strain evidence="2">5032</strain>
    </source>
</reference>
<sequence>MPRPSVPHSPLAVLLALAYAAAAVLLLLLARGALDGASTHEAARGSLFLALVLLLPSRRIVVAHAAFFALFALFLPVVAAEWHTHTHSLASPDLTDFIDFLFHPPQTTTELHEFLWSLLIMAPLVLFALLCFHAVLHGALRAVRRRLGER</sequence>
<gene>
    <name evidence="2" type="ORF">H9784_08405</name>
</gene>
<dbReference type="AlphaFoldDB" id="A0A9D2HM98"/>
<keyword evidence="1" id="KW-0812">Transmembrane</keyword>
<feature type="transmembrane region" description="Helical" evidence="1">
    <location>
        <begin position="114"/>
        <end position="136"/>
    </location>
</feature>
<evidence type="ECO:0000313" key="3">
    <source>
        <dbReference type="Proteomes" id="UP000823821"/>
    </source>
</evidence>
<comment type="caution">
    <text evidence="2">The sequence shown here is derived from an EMBL/GenBank/DDBJ whole genome shotgun (WGS) entry which is preliminary data.</text>
</comment>
<keyword evidence="1" id="KW-0472">Membrane</keyword>